<evidence type="ECO:0000256" key="8">
    <source>
        <dbReference type="ARBA" id="ARBA00041020"/>
    </source>
</evidence>
<evidence type="ECO:0000256" key="6">
    <source>
        <dbReference type="ARBA" id="ARBA00023242"/>
    </source>
</evidence>
<dbReference type="SUPFAM" id="SSF53067">
    <property type="entry name" value="Actin-like ATPase domain"/>
    <property type="match status" value="2"/>
</dbReference>
<dbReference type="GO" id="GO:0006325">
    <property type="term" value="P:chromatin organization"/>
    <property type="evidence" value="ECO:0007669"/>
    <property type="project" value="UniProtKB-KW"/>
</dbReference>
<evidence type="ECO:0000256" key="9">
    <source>
        <dbReference type="ARBA" id="ARBA00060074"/>
    </source>
</evidence>
<evidence type="ECO:0000256" key="2">
    <source>
        <dbReference type="ARBA" id="ARBA00004496"/>
    </source>
</evidence>
<evidence type="ECO:0000256" key="1">
    <source>
        <dbReference type="ARBA" id="ARBA00004123"/>
    </source>
</evidence>
<dbReference type="Proteomes" id="UP001603857">
    <property type="component" value="Unassembled WGS sequence"/>
</dbReference>
<evidence type="ECO:0000256" key="4">
    <source>
        <dbReference type="ARBA" id="ARBA00022490"/>
    </source>
</evidence>
<dbReference type="Gene3D" id="3.90.640.10">
    <property type="entry name" value="Actin, Chain A, domain 4"/>
    <property type="match status" value="1"/>
</dbReference>
<comment type="similarity">
    <text evidence="7">Belongs to the actin family. ARP4 subfamily.</text>
</comment>
<keyword evidence="12" id="KW-1185">Reference proteome</keyword>
<dbReference type="Pfam" id="PF00022">
    <property type="entry name" value="Actin"/>
    <property type="match status" value="1"/>
</dbReference>
<sequence length="445" mass="48906">MYGGDEVSAIVIDLGSHTCKAGYAGEDAPKAVFPSVVGAIDQMDIDGTGDADGNSGASADLQNNAKNNDSDNTKGKCKLYVGSQSLGYRRDHMEVLSPLKNGVVVDWNIVDNIWDHAFRECLLVDPKERPMLLAEQCSNTQEQRERAAELMFEKYNVPALFLAKNAVLTSFASGRATSLVVDSGGGSTTVVPVLDGYVLQKAVTTSPIGGEFLTDCLMKSLEGKGITIRPRYSFKKKEIRPGNLQTVDLDFPHTTESYKLYSQRVIATDIKECVCRTPDSPYDESAYSNIPMTPYELPDGQIIEVGSDRFKIPDILFNPSLVQTIPGMESFAEIAPSIRGLPKMIIESINKCDVDIRRELFSTILLTGGTASMQQLKERIEKDLLEESPQAARVKVFASGNVTERRFSVWIGGSILASLGSFQQMWFSKSEYEEQGASYIQRKCP</sequence>
<comment type="function">
    <text evidence="9">Involved in several developmental processes including organization of plant organs, flowering time, anther development, flower senescence and fertility, probably by regulating the chromatin structure.</text>
</comment>
<evidence type="ECO:0000313" key="12">
    <source>
        <dbReference type="Proteomes" id="UP001603857"/>
    </source>
</evidence>
<keyword evidence="3" id="KW-0217">Developmental protein</keyword>
<dbReference type="InterPro" id="IPR004000">
    <property type="entry name" value="Actin"/>
</dbReference>
<dbReference type="SMART" id="SM00268">
    <property type="entry name" value="ACTIN"/>
    <property type="match status" value="1"/>
</dbReference>
<feature type="region of interest" description="Disordered" evidence="10">
    <location>
        <begin position="47"/>
        <end position="73"/>
    </location>
</feature>
<accession>A0ABD1N3A5</accession>
<dbReference type="EMBL" id="JBGMDY010000002">
    <property type="protein sequence ID" value="KAL2342503.1"/>
    <property type="molecule type" value="Genomic_DNA"/>
</dbReference>
<organism evidence="11 12">
    <name type="scientific">Flemingia macrophylla</name>
    <dbReference type="NCBI Taxonomy" id="520843"/>
    <lineage>
        <taxon>Eukaryota</taxon>
        <taxon>Viridiplantae</taxon>
        <taxon>Streptophyta</taxon>
        <taxon>Embryophyta</taxon>
        <taxon>Tracheophyta</taxon>
        <taxon>Spermatophyta</taxon>
        <taxon>Magnoliopsida</taxon>
        <taxon>eudicotyledons</taxon>
        <taxon>Gunneridae</taxon>
        <taxon>Pentapetalae</taxon>
        <taxon>rosids</taxon>
        <taxon>fabids</taxon>
        <taxon>Fabales</taxon>
        <taxon>Fabaceae</taxon>
        <taxon>Papilionoideae</taxon>
        <taxon>50 kb inversion clade</taxon>
        <taxon>NPAAA clade</taxon>
        <taxon>indigoferoid/millettioid clade</taxon>
        <taxon>Phaseoleae</taxon>
        <taxon>Flemingia</taxon>
    </lineage>
</organism>
<reference evidence="11 12" key="1">
    <citation type="submission" date="2024-08" db="EMBL/GenBank/DDBJ databases">
        <title>Insights into the chromosomal genome structure of Flemingia macrophylla.</title>
        <authorList>
            <person name="Ding Y."/>
            <person name="Zhao Y."/>
            <person name="Bi W."/>
            <person name="Wu M."/>
            <person name="Zhao G."/>
            <person name="Gong Y."/>
            <person name="Li W."/>
            <person name="Zhang P."/>
        </authorList>
    </citation>
    <scope>NUCLEOTIDE SEQUENCE [LARGE SCALE GENOMIC DNA]</scope>
    <source>
        <strain evidence="11">DYQJB</strain>
        <tissue evidence="11">Leaf</tissue>
    </source>
</reference>
<evidence type="ECO:0000256" key="7">
    <source>
        <dbReference type="ARBA" id="ARBA00038320"/>
    </source>
</evidence>
<dbReference type="PANTHER" id="PTHR11937">
    <property type="entry name" value="ACTIN"/>
    <property type="match status" value="1"/>
</dbReference>
<feature type="compositionally biased region" description="Polar residues" evidence="10">
    <location>
        <begin position="55"/>
        <end position="67"/>
    </location>
</feature>
<keyword evidence="6" id="KW-0539">Nucleus</keyword>
<dbReference type="Gene3D" id="3.30.420.40">
    <property type="match status" value="3"/>
</dbReference>
<keyword evidence="5" id="KW-0156">Chromatin regulator</keyword>
<proteinExistence type="inferred from homology"/>
<dbReference type="CDD" id="cd13395">
    <property type="entry name" value="ASKHA_NBD_Arp4_ACTL6-like"/>
    <property type="match status" value="1"/>
</dbReference>
<dbReference type="GO" id="GO:0005737">
    <property type="term" value="C:cytoplasm"/>
    <property type="evidence" value="ECO:0007669"/>
    <property type="project" value="UniProtKB-SubCell"/>
</dbReference>
<comment type="caution">
    <text evidence="11">The sequence shown here is derived from an EMBL/GenBank/DDBJ whole genome shotgun (WGS) entry which is preliminary data.</text>
</comment>
<evidence type="ECO:0000256" key="5">
    <source>
        <dbReference type="ARBA" id="ARBA00022853"/>
    </source>
</evidence>
<evidence type="ECO:0000313" key="11">
    <source>
        <dbReference type="EMBL" id="KAL2342503.1"/>
    </source>
</evidence>
<dbReference type="AlphaFoldDB" id="A0ABD1N3A5"/>
<dbReference type="FunFam" id="3.30.420.40:FF:000127">
    <property type="entry name" value="actin-related protein 4"/>
    <property type="match status" value="1"/>
</dbReference>
<name>A0ABD1N3A5_9FABA</name>
<evidence type="ECO:0000256" key="3">
    <source>
        <dbReference type="ARBA" id="ARBA00022473"/>
    </source>
</evidence>
<evidence type="ECO:0000256" key="10">
    <source>
        <dbReference type="SAM" id="MobiDB-lite"/>
    </source>
</evidence>
<dbReference type="InterPro" id="IPR043129">
    <property type="entry name" value="ATPase_NBD"/>
</dbReference>
<keyword evidence="4" id="KW-0963">Cytoplasm</keyword>
<dbReference type="GO" id="GO:0005634">
    <property type="term" value="C:nucleus"/>
    <property type="evidence" value="ECO:0007669"/>
    <property type="project" value="UniProtKB-SubCell"/>
</dbReference>
<dbReference type="FunFam" id="3.30.420.40:FF:000151">
    <property type="entry name" value="Actin-related protein 4"/>
    <property type="match status" value="1"/>
</dbReference>
<gene>
    <name evidence="11" type="ORF">Fmac_003788</name>
</gene>
<protein>
    <recommendedName>
        <fullName evidence="8">Actin-related protein 4</fullName>
    </recommendedName>
</protein>
<comment type="subcellular location">
    <subcellularLocation>
        <location evidence="2">Cytoplasm</location>
    </subcellularLocation>
    <subcellularLocation>
        <location evidence="1">Nucleus</location>
    </subcellularLocation>
</comment>